<dbReference type="SMART" id="SM00082">
    <property type="entry name" value="LRRCT"/>
    <property type="match status" value="1"/>
</dbReference>
<keyword evidence="8" id="KW-1185">Reference proteome</keyword>
<evidence type="ECO:0000256" key="3">
    <source>
        <dbReference type="ARBA" id="ARBA00022737"/>
    </source>
</evidence>
<dbReference type="PANTHER" id="PTHR24373:SF370">
    <property type="entry name" value="FISH-LIPS, ISOFORM E"/>
    <property type="match status" value="1"/>
</dbReference>
<dbReference type="InterPro" id="IPR003591">
    <property type="entry name" value="Leu-rich_rpt_typical-subtyp"/>
</dbReference>
<protein>
    <recommendedName>
        <fullName evidence="6">LRRCT domain-containing protein</fullName>
    </recommendedName>
</protein>
<dbReference type="Pfam" id="PF13855">
    <property type="entry name" value="LRR_8"/>
    <property type="match status" value="1"/>
</dbReference>
<dbReference type="Pfam" id="PF13306">
    <property type="entry name" value="LRR_5"/>
    <property type="match status" value="1"/>
</dbReference>
<dbReference type="EMBL" id="JABFTP020000088">
    <property type="protein sequence ID" value="KAL3276282.1"/>
    <property type="molecule type" value="Genomic_DNA"/>
</dbReference>
<dbReference type="InterPro" id="IPR026906">
    <property type="entry name" value="LRR_5"/>
</dbReference>
<name>A0ABD2NCR5_9CUCU</name>
<accession>A0ABD2NCR5</accession>
<evidence type="ECO:0000256" key="1">
    <source>
        <dbReference type="ARBA" id="ARBA00022614"/>
    </source>
</evidence>
<dbReference type="PANTHER" id="PTHR24373">
    <property type="entry name" value="SLIT RELATED LEUCINE-RICH REPEAT NEURONAL PROTEIN"/>
    <property type="match status" value="1"/>
</dbReference>
<dbReference type="Gene3D" id="3.80.10.10">
    <property type="entry name" value="Ribonuclease Inhibitor"/>
    <property type="match status" value="3"/>
</dbReference>
<keyword evidence="4" id="KW-0812">Transmembrane</keyword>
<evidence type="ECO:0000256" key="2">
    <source>
        <dbReference type="ARBA" id="ARBA00022729"/>
    </source>
</evidence>
<comment type="caution">
    <text evidence="7">The sequence shown here is derived from an EMBL/GenBank/DDBJ whole genome shotgun (WGS) entry which is preliminary data.</text>
</comment>
<dbReference type="PRINTS" id="PR00019">
    <property type="entry name" value="LEURICHRPT"/>
</dbReference>
<gene>
    <name evidence="7" type="ORF">HHI36_024063</name>
</gene>
<keyword evidence="3" id="KW-0677">Repeat</keyword>
<evidence type="ECO:0000256" key="5">
    <source>
        <dbReference type="SAM" id="SignalP"/>
    </source>
</evidence>
<feature type="transmembrane region" description="Helical" evidence="4">
    <location>
        <begin position="416"/>
        <end position="437"/>
    </location>
</feature>
<keyword evidence="4" id="KW-0472">Membrane</keyword>
<feature type="chain" id="PRO_5044786696" description="LRRCT domain-containing protein" evidence="5">
    <location>
        <begin position="21"/>
        <end position="463"/>
    </location>
</feature>
<dbReference type="SMART" id="SM00369">
    <property type="entry name" value="LRR_TYP"/>
    <property type="match status" value="5"/>
</dbReference>
<dbReference type="AlphaFoldDB" id="A0ABD2NCR5"/>
<evidence type="ECO:0000256" key="4">
    <source>
        <dbReference type="SAM" id="Phobius"/>
    </source>
</evidence>
<proteinExistence type="predicted"/>
<dbReference type="InterPro" id="IPR001611">
    <property type="entry name" value="Leu-rich_rpt"/>
</dbReference>
<keyword evidence="4" id="KW-1133">Transmembrane helix</keyword>
<dbReference type="Proteomes" id="UP001516400">
    <property type="component" value="Unassembled WGS sequence"/>
</dbReference>
<feature type="domain" description="LRRCT" evidence="6">
    <location>
        <begin position="355"/>
        <end position="404"/>
    </location>
</feature>
<dbReference type="InterPro" id="IPR050328">
    <property type="entry name" value="Dev_Immune_Receptor"/>
</dbReference>
<sequence>MIRQIFLLIFLWNTVILSNSEVNLKCSSSRMEGYCLCHIKIDLETSLPVNAAVCDYLELEQIPNVASTEAINYLDLSHNNLKELRKDDMSDQLAEILFTLKLRHNQITDLDDNVFDAFSNLKSLDLSHNNIKTIPSKNIFSRLENLHELDLSFNELKDFQDDLFNNLKNLRKLDLSYNNLYNIPQDSAALLEKLGINENILHLAMDNVGITRIHEKYWINFKQIKHLSIADNPLDEIPQTAPSLEYLDISGTNITNLHENYLNYWNLKLLRMSRMNNLVSIPQYALFNLGNLEEFFLTDSPKIENLNEFVFGFMDKNTFPRKFRRFDVSRNKLSTLNDTFEYIFEEAELVDISFNPWQCNCDLLWLKKTDSPIQRRNDFRCASPDEVINKPVLELQPRDVPNCYPEIYGKKIHQTALLLLVMLVCALIVVIIYLCLYSPSWSIKITRTKVSPDSPYSINNEQM</sequence>
<keyword evidence="1" id="KW-0433">Leucine-rich repeat</keyword>
<dbReference type="Pfam" id="PF00560">
    <property type="entry name" value="LRR_1"/>
    <property type="match status" value="1"/>
</dbReference>
<evidence type="ECO:0000259" key="6">
    <source>
        <dbReference type="SMART" id="SM00082"/>
    </source>
</evidence>
<evidence type="ECO:0000313" key="7">
    <source>
        <dbReference type="EMBL" id="KAL3276282.1"/>
    </source>
</evidence>
<dbReference type="PROSITE" id="PS51450">
    <property type="entry name" value="LRR"/>
    <property type="match status" value="3"/>
</dbReference>
<organism evidence="7 8">
    <name type="scientific">Cryptolaemus montrouzieri</name>
    <dbReference type="NCBI Taxonomy" id="559131"/>
    <lineage>
        <taxon>Eukaryota</taxon>
        <taxon>Metazoa</taxon>
        <taxon>Ecdysozoa</taxon>
        <taxon>Arthropoda</taxon>
        <taxon>Hexapoda</taxon>
        <taxon>Insecta</taxon>
        <taxon>Pterygota</taxon>
        <taxon>Neoptera</taxon>
        <taxon>Endopterygota</taxon>
        <taxon>Coleoptera</taxon>
        <taxon>Polyphaga</taxon>
        <taxon>Cucujiformia</taxon>
        <taxon>Coccinelloidea</taxon>
        <taxon>Coccinellidae</taxon>
        <taxon>Scymninae</taxon>
        <taxon>Scymnini</taxon>
        <taxon>Cryptolaemus</taxon>
    </lineage>
</organism>
<reference evidence="7 8" key="1">
    <citation type="journal article" date="2021" name="BMC Biol.">
        <title>Horizontally acquired antibacterial genes associated with adaptive radiation of ladybird beetles.</title>
        <authorList>
            <person name="Li H.S."/>
            <person name="Tang X.F."/>
            <person name="Huang Y.H."/>
            <person name="Xu Z.Y."/>
            <person name="Chen M.L."/>
            <person name="Du X.Y."/>
            <person name="Qiu B.Y."/>
            <person name="Chen P.T."/>
            <person name="Zhang W."/>
            <person name="Slipinski A."/>
            <person name="Escalona H.E."/>
            <person name="Waterhouse R.M."/>
            <person name="Zwick A."/>
            <person name="Pang H."/>
        </authorList>
    </citation>
    <scope>NUCLEOTIDE SEQUENCE [LARGE SCALE GENOMIC DNA]</scope>
    <source>
        <strain evidence="7">SYSU2018</strain>
    </source>
</reference>
<evidence type="ECO:0000313" key="8">
    <source>
        <dbReference type="Proteomes" id="UP001516400"/>
    </source>
</evidence>
<dbReference type="InterPro" id="IPR032675">
    <property type="entry name" value="LRR_dom_sf"/>
</dbReference>
<dbReference type="InterPro" id="IPR000483">
    <property type="entry name" value="Cys-rich_flank_reg_C"/>
</dbReference>
<dbReference type="SUPFAM" id="SSF52058">
    <property type="entry name" value="L domain-like"/>
    <property type="match status" value="1"/>
</dbReference>
<dbReference type="GO" id="GO:0071944">
    <property type="term" value="C:cell periphery"/>
    <property type="evidence" value="ECO:0007669"/>
    <property type="project" value="UniProtKB-ARBA"/>
</dbReference>
<feature type="signal peptide" evidence="5">
    <location>
        <begin position="1"/>
        <end position="20"/>
    </location>
</feature>
<keyword evidence="2 5" id="KW-0732">Signal</keyword>